<dbReference type="InterPro" id="IPR025543">
    <property type="entry name" value="Dodecin-like"/>
</dbReference>
<evidence type="ECO:0000259" key="2">
    <source>
        <dbReference type="Pfam" id="PF07338"/>
    </source>
</evidence>
<evidence type="ECO:0000313" key="4">
    <source>
        <dbReference type="Proteomes" id="UP000028640"/>
    </source>
</evidence>
<dbReference type="PANTHER" id="PTHR34156:SF11">
    <property type="entry name" value="LIPOPROTEIN BSMA"/>
    <property type="match status" value="1"/>
</dbReference>
<keyword evidence="4" id="KW-1185">Reference proteome</keyword>
<comment type="caution">
    <text evidence="3">The sequence shown here is derived from an EMBL/GenBank/DDBJ whole genome shotgun (WGS) entry which is preliminary data.</text>
</comment>
<dbReference type="SUPFAM" id="SSF159871">
    <property type="entry name" value="YdgH-like"/>
    <property type="match status" value="1"/>
</dbReference>
<dbReference type="eggNOG" id="COG3650">
    <property type="taxonomic scope" value="Bacteria"/>
</dbReference>
<reference evidence="3 4" key="1">
    <citation type="submission" date="2014-05" db="EMBL/GenBank/DDBJ databases">
        <title>ATOL: Assembling a taxonomically balanced genome-scale reconstruction of the evolutionary history of the Enterobacteriaceae.</title>
        <authorList>
            <person name="Plunkett G.III."/>
            <person name="Neeno-Eckwall E.C."/>
            <person name="Glasner J.D."/>
            <person name="Perna N.T."/>
        </authorList>
    </citation>
    <scope>NUCLEOTIDE SEQUENCE [LARGE SCALE GENOMIC DNA]</scope>
    <source>
        <strain evidence="3 4">ATCC 33852</strain>
    </source>
</reference>
<dbReference type="AlphaFoldDB" id="A0A085G2M5"/>
<dbReference type="InterPro" id="IPR010854">
    <property type="entry name" value="YdgH/BhsA/McbA-like_dom"/>
</dbReference>
<dbReference type="PANTHER" id="PTHR34156">
    <property type="entry name" value="OUTER MEMBRANE PROTEIN-RELATED-RELATED"/>
    <property type="match status" value="1"/>
</dbReference>
<dbReference type="EMBL" id="JMPJ01000071">
    <property type="protein sequence ID" value="KFC77970.1"/>
    <property type="molecule type" value="Genomic_DNA"/>
</dbReference>
<dbReference type="Pfam" id="PF07338">
    <property type="entry name" value="YdgH_BhsA-like"/>
    <property type="match status" value="1"/>
</dbReference>
<evidence type="ECO:0000256" key="1">
    <source>
        <dbReference type="ARBA" id="ARBA00022729"/>
    </source>
</evidence>
<gene>
    <name evidence="3" type="ORF">GEAM_3996</name>
</gene>
<name>A0A085G2M5_EWIA3</name>
<accession>A0A085G2M5</accession>
<dbReference type="Gene3D" id="3.30.1660.10">
    <property type="entry name" value="Flavin-binding protein dodecin"/>
    <property type="match status" value="1"/>
</dbReference>
<dbReference type="InterPro" id="IPR051096">
    <property type="entry name" value="BhsA/McbA_stress_biofilm_assoc"/>
</dbReference>
<feature type="domain" description="YdgH/BhsA/McbA-like" evidence="2">
    <location>
        <begin position="70"/>
        <end position="125"/>
    </location>
</feature>
<sequence>MSLSPDSSAKRYTEAIADILDIPMKTPSLLCLLFVVALSGCSSLTQTTPVPPPAPTAKAQEITRAQTSTLTKMGSITVEAIGSPMDAEAAVQRKADAAGARYYVIMFNSETIVPGRWYSQAILYR</sequence>
<protein>
    <submittedName>
        <fullName evidence="3">Putative exported protein</fullName>
    </submittedName>
</protein>
<dbReference type="STRING" id="910964.GEAM_3996"/>
<proteinExistence type="predicted"/>
<dbReference type="NCBIfam" id="NF011433">
    <property type="entry name" value="PRK14864.1"/>
    <property type="match status" value="1"/>
</dbReference>
<dbReference type="Proteomes" id="UP000028640">
    <property type="component" value="Unassembled WGS sequence"/>
</dbReference>
<keyword evidence="1" id="KW-0732">Signal</keyword>
<dbReference type="InterPro" id="IPR036275">
    <property type="entry name" value="YdgH-like_sf"/>
</dbReference>
<organism evidence="3 4">
    <name type="scientific">Ewingella americana (strain ATCC 33852 / DSM 4580 / CCUG 14506 / JCM 5911 / LMG 7869 / NCTC 12157 / CDC 1468-78)</name>
    <dbReference type="NCBI Taxonomy" id="910964"/>
    <lineage>
        <taxon>Bacteria</taxon>
        <taxon>Pseudomonadati</taxon>
        <taxon>Pseudomonadota</taxon>
        <taxon>Gammaproteobacteria</taxon>
        <taxon>Enterobacterales</taxon>
        <taxon>Yersiniaceae</taxon>
        <taxon>Ewingella</taxon>
    </lineage>
</organism>
<evidence type="ECO:0000313" key="3">
    <source>
        <dbReference type="EMBL" id="KFC77970.1"/>
    </source>
</evidence>